<feature type="short sequence motif" description="'KMSKS' region" evidence="7">
    <location>
        <begin position="201"/>
        <end position="205"/>
    </location>
</feature>
<dbReference type="PANTHER" id="PTHR43311">
    <property type="entry name" value="GLUTAMATE--TRNA LIGASE"/>
    <property type="match status" value="1"/>
</dbReference>
<dbReference type="InterPro" id="IPR001412">
    <property type="entry name" value="aa-tRNA-synth_I_CS"/>
</dbReference>
<evidence type="ECO:0000256" key="6">
    <source>
        <dbReference type="ARBA" id="ARBA00023146"/>
    </source>
</evidence>
<comment type="function">
    <text evidence="7">Catalyzes the attachment of glutamate to tRNA(Glu) in a two-step reaction: glutamate is first activated by ATP to form Glu-AMP and then transferred to the acceptor end of tRNA(Glu).</text>
</comment>
<evidence type="ECO:0000256" key="7">
    <source>
        <dbReference type="HAMAP-Rule" id="MF_00022"/>
    </source>
</evidence>
<dbReference type="InterPro" id="IPR014729">
    <property type="entry name" value="Rossmann-like_a/b/a_fold"/>
</dbReference>
<dbReference type="Proteomes" id="UP001056381">
    <property type="component" value="Chromosome"/>
</dbReference>
<keyword evidence="6 7" id="KW-0030">Aminoacyl-tRNA synthetase</keyword>
<dbReference type="NCBIfam" id="TIGR00464">
    <property type="entry name" value="gltX_bact"/>
    <property type="match status" value="1"/>
</dbReference>
<dbReference type="Gene3D" id="3.40.50.620">
    <property type="entry name" value="HUPs"/>
    <property type="match status" value="2"/>
</dbReference>
<dbReference type="HAMAP" id="MF_00022">
    <property type="entry name" value="Glu_tRNA_synth_type1"/>
    <property type="match status" value="1"/>
</dbReference>
<comment type="catalytic activity">
    <reaction evidence="7">
        <text>tRNA(Glu) + L-glutamate + ATP = L-glutamyl-tRNA(Glu) + AMP + diphosphate</text>
        <dbReference type="Rhea" id="RHEA:23540"/>
        <dbReference type="Rhea" id="RHEA-COMP:9663"/>
        <dbReference type="Rhea" id="RHEA-COMP:9680"/>
        <dbReference type="ChEBI" id="CHEBI:29985"/>
        <dbReference type="ChEBI" id="CHEBI:30616"/>
        <dbReference type="ChEBI" id="CHEBI:33019"/>
        <dbReference type="ChEBI" id="CHEBI:78442"/>
        <dbReference type="ChEBI" id="CHEBI:78520"/>
        <dbReference type="ChEBI" id="CHEBI:456215"/>
        <dbReference type="EC" id="6.1.1.17"/>
    </reaction>
</comment>
<dbReference type="GO" id="GO:0000049">
    <property type="term" value="F:tRNA binding"/>
    <property type="evidence" value="ECO:0007669"/>
    <property type="project" value="InterPro"/>
</dbReference>
<comment type="subunit">
    <text evidence="7">Monomer.</text>
</comment>
<dbReference type="EC" id="6.1.1.17" evidence="7"/>
<dbReference type="InterPro" id="IPR000924">
    <property type="entry name" value="Glu/Gln-tRNA-synth"/>
</dbReference>
<dbReference type="GO" id="GO:0006424">
    <property type="term" value="P:glutamyl-tRNA aminoacylation"/>
    <property type="evidence" value="ECO:0007669"/>
    <property type="project" value="UniProtKB-UniRule"/>
</dbReference>
<keyword evidence="2 7" id="KW-0436">Ligase</keyword>
<evidence type="ECO:0000256" key="1">
    <source>
        <dbReference type="ARBA" id="ARBA00007894"/>
    </source>
</evidence>
<dbReference type="InterPro" id="IPR008925">
    <property type="entry name" value="aa_tRNA-synth_I_cd-bd_sf"/>
</dbReference>
<feature type="domain" description="Glutamyl/glutaminyl-tRNA synthetase class Ib catalytic" evidence="8">
    <location>
        <begin position="102"/>
        <end position="268"/>
    </location>
</feature>
<evidence type="ECO:0000259" key="8">
    <source>
        <dbReference type="Pfam" id="PF00749"/>
    </source>
</evidence>
<gene>
    <name evidence="7 10" type="primary">gltX</name>
    <name evidence="10" type="ORF">M9B40_03280</name>
</gene>
<dbReference type="InterPro" id="IPR004527">
    <property type="entry name" value="Glu-tRNA-ligase_bac/mito"/>
</dbReference>
<dbReference type="GO" id="GO:0004818">
    <property type="term" value="F:glutamate-tRNA ligase activity"/>
    <property type="evidence" value="ECO:0007669"/>
    <property type="project" value="UniProtKB-UniRule"/>
</dbReference>
<evidence type="ECO:0000256" key="3">
    <source>
        <dbReference type="ARBA" id="ARBA00022741"/>
    </source>
</evidence>
<evidence type="ECO:0000313" key="10">
    <source>
        <dbReference type="EMBL" id="URQ62765.1"/>
    </source>
</evidence>
<evidence type="ECO:0000256" key="5">
    <source>
        <dbReference type="ARBA" id="ARBA00022917"/>
    </source>
</evidence>
<keyword evidence="4 7" id="KW-0067">ATP-binding</keyword>
<dbReference type="PROSITE" id="PS00178">
    <property type="entry name" value="AA_TRNA_LIGASE_I"/>
    <property type="match status" value="1"/>
</dbReference>
<dbReference type="InterPro" id="IPR020751">
    <property type="entry name" value="aa-tRNA-synth_I_codon-bd_sub2"/>
</dbReference>
<protein>
    <recommendedName>
        <fullName evidence="7">Glutamate--tRNA ligase</fullName>
        <ecNumber evidence="7">6.1.1.17</ecNumber>
    </recommendedName>
    <alternativeName>
        <fullName evidence="7">Glutamyl-tRNA synthetase</fullName>
        <shortName evidence="7">GluRS</shortName>
    </alternativeName>
</protein>
<dbReference type="Pfam" id="PF19269">
    <property type="entry name" value="Anticodon_2"/>
    <property type="match status" value="1"/>
</dbReference>
<keyword evidence="11" id="KW-1185">Reference proteome</keyword>
<evidence type="ECO:0000256" key="4">
    <source>
        <dbReference type="ARBA" id="ARBA00022840"/>
    </source>
</evidence>
<dbReference type="InterPro" id="IPR033910">
    <property type="entry name" value="GluRS_core"/>
</dbReference>
<name>A0A9Q8X1N5_9GAMM</name>
<reference evidence="10" key="1">
    <citation type="submission" date="2022-05" db="EMBL/GenBank/DDBJ databases">
        <title>Single-amplified genomics reveal most streamlined microbe among free-living bacteria.</title>
        <authorList>
            <person name="Roda-Garcia J."/>
            <person name="Haro-Moreno J.M."/>
            <person name="Rodriguez-Valera F."/>
            <person name="Almagro-Moreno S."/>
            <person name="Lopez-Perez M."/>
        </authorList>
    </citation>
    <scope>NUCLEOTIDE SEQUENCE</scope>
    <source>
        <strain evidence="10">TMED112-D2-2</strain>
    </source>
</reference>
<dbReference type="SUPFAM" id="SSF48163">
    <property type="entry name" value="An anticodon-binding domain of class I aminoacyl-tRNA synthetases"/>
    <property type="match status" value="1"/>
</dbReference>
<keyword evidence="5 7" id="KW-0648">Protein biosynthesis</keyword>
<comment type="caution">
    <text evidence="7">Lacks conserved residue(s) required for the propagation of feature annotation.</text>
</comment>
<dbReference type="PANTHER" id="PTHR43311:SF2">
    <property type="entry name" value="GLUTAMATE--TRNA LIGASE, MITOCHONDRIAL-RELATED"/>
    <property type="match status" value="1"/>
</dbReference>
<proteinExistence type="inferred from homology"/>
<feature type="domain" description="Glutamyl/glutaminyl-tRNA synthetase class Ib catalytic" evidence="8">
    <location>
        <begin position="4"/>
        <end position="101"/>
    </location>
</feature>
<dbReference type="InterPro" id="IPR049940">
    <property type="entry name" value="GluQ/Sye"/>
</dbReference>
<dbReference type="SUPFAM" id="SSF52374">
    <property type="entry name" value="Nucleotidylyl transferase"/>
    <property type="match status" value="1"/>
</dbReference>
<dbReference type="CDD" id="cd00808">
    <property type="entry name" value="GluRS_core"/>
    <property type="match status" value="1"/>
</dbReference>
<dbReference type="AlphaFoldDB" id="A0A9Q8X1N5"/>
<keyword evidence="3 7" id="KW-0547">Nucleotide-binding</keyword>
<keyword evidence="7" id="KW-0963">Cytoplasm</keyword>
<dbReference type="Gene3D" id="1.10.10.350">
    <property type="match status" value="1"/>
</dbReference>
<evidence type="ECO:0000259" key="9">
    <source>
        <dbReference type="Pfam" id="PF19269"/>
    </source>
</evidence>
<sequence>MVKEVVTRFAPSPTGYLHIGGVRTALFNYIFAKKNQGKFLVRIEDTDKERSEEQFIEAIMEGLDWVGLNPDFEPIKQSERFDMYKEEATRLMDLGEAYEDEGAVRLKVKREGSTLVKDLVYGDIEFLNSELDDIVILRSDGSPTYHFCNVIDDNSQGVSHIIRGEDHLPNTPKQIQIVNALGYKEFQYAHLPLVLGEDKKRLSKRHAATDLMAYKNLGYLPEAVKNTLTRLGWSKGDKEIFTISEIINTFDIKDVSRSGAVFDIGKMNFVNQHHLSSLTDEELIKLIKPFNEMNNFDLSNHHDPKKLIRLCVTSGNNLSEISKFIQPFVNDFENYNEDDLNKHLLESGDVIDFFLSELVGIDDWSEESFESVINKALEELKLPMPKIGLPIRVALLGRKNSPHLSSTIYLIAKEIALSRLEKAKKVISEH</sequence>
<feature type="binding site" evidence="7">
    <location>
        <position position="204"/>
    </location>
    <ligand>
        <name>ATP</name>
        <dbReference type="ChEBI" id="CHEBI:30616"/>
    </ligand>
</feature>
<dbReference type="GO" id="GO:0005524">
    <property type="term" value="F:ATP binding"/>
    <property type="evidence" value="ECO:0007669"/>
    <property type="project" value="UniProtKB-UniRule"/>
</dbReference>
<dbReference type="PRINTS" id="PR00987">
    <property type="entry name" value="TRNASYNTHGLU"/>
</dbReference>
<comment type="subcellular location">
    <subcellularLocation>
        <location evidence="7">Cytoplasm</location>
    </subcellularLocation>
</comment>
<dbReference type="EMBL" id="CP097966">
    <property type="protein sequence ID" value="URQ62765.1"/>
    <property type="molecule type" value="Genomic_DNA"/>
</dbReference>
<feature type="short sequence motif" description="'HIGH' region" evidence="7">
    <location>
        <begin position="11"/>
        <end position="21"/>
    </location>
</feature>
<evidence type="ECO:0000313" key="11">
    <source>
        <dbReference type="Proteomes" id="UP001056381"/>
    </source>
</evidence>
<organism evidence="10 11">
    <name type="scientific">SAR86 cluster bacterium</name>
    <dbReference type="NCBI Taxonomy" id="2030880"/>
    <lineage>
        <taxon>Bacteria</taxon>
        <taxon>Pseudomonadati</taxon>
        <taxon>Pseudomonadota</taxon>
        <taxon>Gammaproteobacteria</taxon>
        <taxon>SAR86 cluster</taxon>
    </lineage>
</organism>
<evidence type="ECO:0000256" key="2">
    <source>
        <dbReference type="ARBA" id="ARBA00022598"/>
    </source>
</evidence>
<dbReference type="GO" id="GO:0005829">
    <property type="term" value="C:cytosol"/>
    <property type="evidence" value="ECO:0007669"/>
    <property type="project" value="TreeGrafter"/>
</dbReference>
<dbReference type="Pfam" id="PF00749">
    <property type="entry name" value="tRNA-synt_1c"/>
    <property type="match status" value="2"/>
</dbReference>
<dbReference type="InterPro" id="IPR020058">
    <property type="entry name" value="Glu/Gln-tRNA-synth_Ib_cat-dom"/>
</dbReference>
<dbReference type="GO" id="GO:0008270">
    <property type="term" value="F:zinc ion binding"/>
    <property type="evidence" value="ECO:0007669"/>
    <property type="project" value="InterPro"/>
</dbReference>
<feature type="domain" description="Aminoacyl-tRNA synthetase class I anticodon-binding" evidence="9">
    <location>
        <begin position="283"/>
        <end position="423"/>
    </location>
</feature>
<accession>A0A9Q8X1N5</accession>
<dbReference type="InterPro" id="IPR045462">
    <property type="entry name" value="aa-tRNA-synth_I_cd-bd"/>
</dbReference>
<comment type="similarity">
    <text evidence="1 7">Belongs to the class-I aminoacyl-tRNA synthetase family. Glutamate--tRNA ligase type 1 subfamily.</text>
</comment>